<evidence type="ECO:0000313" key="3">
    <source>
        <dbReference type="Proteomes" id="UP001432322"/>
    </source>
</evidence>
<dbReference type="AlphaFoldDB" id="A0AAV5V120"/>
<organism evidence="2 3">
    <name type="scientific">Pristionchus fissidentatus</name>
    <dbReference type="NCBI Taxonomy" id="1538716"/>
    <lineage>
        <taxon>Eukaryota</taxon>
        <taxon>Metazoa</taxon>
        <taxon>Ecdysozoa</taxon>
        <taxon>Nematoda</taxon>
        <taxon>Chromadorea</taxon>
        <taxon>Rhabditida</taxon>
        <taxon>Rhabditina</taxon>
        <taxon>Diplogasteromorpha</taxon>
        <taxon>Diplogasteroidea</taxon>
        <taxon>Neodiplogasteridae</taxon>
        <taxon>Pristionchus</taxon>
    </lineage>
</organism>
<protein>
    <submittedName>
        <fullName evidence="2">Uncharacterized protein</fullName>
    </submittedName>
</protein>
<gene>
    <name evidence="2" type="ORF">PFISCL1PPCAC_3753</name>
</gene>
<reference evidence="2" key="1">
    <citation type="submission" date="2023-10" db="EMBL/GenBank/DDBJ databases">
        <title>Genome assembly of Pristionchus species.</title>
        <authorList>
            <person name="Yoshida K."/>
            <person name="Sommer R.J."/>
        </authorList>
    </citation>
    <scope>NUCLEOTIDE SEQUENCE</scope>
    <source>
        <strain evidence="2">RS5133</strain>
    </source>
</reference>
<evidence type="ECO:0000256" key="1">
    <source>
        <dbReference type="SAM" id="Phobius"/>
    </source>
</evidence>
<proteinExistence type="predicted"/>
<feature type="non-terminal residue" evidence="2">
    <location>
        <position position="1"/>
    </location>
</feature>
<name>A0AAV5V120_9BILA</name>
<dbReference type="Proteomes" id="UP001432322">
    <property type="component" value="Unassembled WGS sequence"/>
</dbReference>
<accession>A0AAV5V120</accession>
<sequence length="100" mass="11043">KSAMISRLSTAYNHGAVDTPDESIPRRGWIQSKFTNLYLCLCVVATFCIATFVIVLVLTLRLSEMGHKYDDMSKNAGQGLRSISNLFSYPSGEEGIEIGH</sequence>
<keyword evidence="1" id="KW-0472">Membrane</keyword>
<dbReference type="EMBL" id="BTSY01000001">
    <property type="protein sequence ID" value="GMT12456.1"/>
    <property type="molecule type" value="Genomic_DNA"/>
</dbReference>
<comment type="caution">
    <text evidence="2">The sequence shown here is derived from an EMBL/GenBank/DDBJ whole genome shotgun (WGS) entry which is preliminary data.</text>
</comment>
<keyword evidence="3" id="KW-1185">Reference proteome</keyword>
<feature type="transmembrane region" description="Helical" evidence="1">
    <location>
        <begin position="36"/>
        <end position="60"/>
    </location>
</feature>
<keyword evidence="1" id="KW-1133">Transmembrane helix</keyword>
<keyword evidence="1" id="KW-0812">Transmembrane</keyword>
<evidence type="ECO:0000313" key="2">
    <source>
        <dbReference type="EMBL" id="GMT12456.1"/>
    </source>
</evidence>